<feature type="region of interest" description="Disordered" evidence="1">
    <location>
        <begin position="571"/>
        <end position="599"/>
    </location>
</feature>
<keyword evidence="4" id="KW-1185">Reference proteome</keyword>
<protein>
    <recommendedName>
        <fullName evidence="2">F-box domain-containing protein</fullName>
    </recommendedName>
</protein>
<dbReference type="InParanoid" id="A5DLU9"/>
<dbReference type="AlphaFoldDB" id="A5DLU9"/>
<dbReference type="KEGG" id="pgu:PGUG_04250"/>
<dbReference type="InterPro" id="IPR015943">
    <property type="entry name" value="WD40/YVTN_repeat-like_dom_sf"/>
</dbReference>
<dbReference type="eggNOG" id="KOG0274">
    <property type="taxonomic scope" value="Eukaryota"/>
</dbReference>
<dbReference type="Gene3D" id="1.20.1280.50">
    <property type="match status" value="1"/>
</dbReference>
<dbReference type="InterPro" id="IPR052301">
    <property type="entry name" value="SCF_F-box/WD-repeat"/>
</dbReference>
<feature type="domain" description="F-box" evidence="2">
    <location>
        <begin position="21"/>
        <end position="67"/>
    </location>
</feature>
<dbReference type="SUPFAM" id="SSF50998">
    <property type="entry name" value="Quinoprotein alcohol dehydrogenase-like"/>
    <property type="match status" value="1"/>
</dbReference>
<dbReference type="OMA" id="IIWNVRE"/>
<dbReference type="FunCoup" id="A5DLU9">
    <property type="interactions" value="91"/>
</dbReference>
<dbReference type="VEuPathDB" id="FungiDB:PGUG_04250"/>
<dbReference type="SMART" id="SM00256">
    <property type="entry name" value="FBOX"/>
    <property type="match status" value="1"/>
</dbReference>
<dbReference type="SUPFAM" id="SSF81383">
    <property type="entry name" value="F-box domain"/>
    <property type="match status" value="1"/>
</dbReference>
<evidence type="ECO:0000313" key="3">
    <source>
        <dbReference type="EMBL" id="EDK40152.2"/>
    </source>
</evidence>
<dbReference type="InterPro" id="IPR036047">
    <property type="entry name" value="F-box-like_dom_sf"/>
</dbReference>
<dbReference type="Proteomes" id="UP000001997">
    <property type="component" value="Unassembled WGS sequence"/>
</dbReference>
<name>A5DLU9_PICGU</name>
<dbReference type="HOGENOM" id="CLU_408316_0_0_1"/>
<dbReference type="GO" id="GO:0019005">
    <property type="term" value="C:SCF ubiquitin ligase complex"/>
    <property type="evidence" value="ECO:0007669"/>
    <property type="project" value="TreeGrafter"/>
</dbReference>
<gene>
    <name evidence="3" type="ORF">PGUG_04250</name>
</gene>
<dbReference type="GO" id="GO:0031146">
    <property type="term" value="P:SCF-dependent proteasomal ubiquitin-dependent protein catabolic process"/>
    <property type="evidence" value="ECO:0007669"/>
    <property type="project" value="TreeGrafter"/>
</dbReference>
<proteinExistence type="predicted"/>
<dbReference type="PANTHER" id="PTHR14381:SF1">
    <property type="entry name" value="F-BOX_WD REPEAT-CONTAINING PROTEIN 4"/>
    <property type="match status" value="1"/>
</dbReference>
<organism evidence="3 4">
    <name type="scientific">Meyerozyma guilliermondii (strain ATCC 6260 / CBS 566 / DSM 6381 / JCM 1539 / NBRC 10279 / NRRL Y-324)</name>
    <name type="common">Yeast</name>
    <name type="synonym">Candida guilliermondii</name>
    <dbReference type="NCBI Taxonomy" id="294746"/>
    <lineage>
        <taxon>Eukaryota</taxon>
        <taxon>Fungi</taxon>
        <taxon>Dikarya</taxon>
        <taxon>Ascomycota</taxon>
        <taxon>Saccharomycotina</taxon>
        <taxon>Pichiomycetes</taxon>
        <taxon>Debaryomycetaceae</taxon>
        <taxon>Meyerozyma</taxon>
    </lineage>
</organism>
<dbReference type="Gene3D" id="2.130.10.10">
    <property type="entry name" value="YVTN repeat-like/Quinoprotein amine dehydrogenase"/>
    <property type="match status" value="1"/>
</dbReference>
<evidence type="ECO:0000313" key="4">
    <source>
        <dbReference type="Proteomes" id="UP000001997"/>
    </source>
</evidence>
<accession>A5DLU9</accession>
<feature type="compositionally biased region" description="Low complexity" evidence="1">
    <location>
        <begin position="571"/>
        <end position="581"/>
    </location>
</feature>
<dbReference type="STRING" id="294746.A5DLU9"/>
<dbReference type="InterPro" id="IPR011047">
    <property type="entry name" value="Quinoprotein_ADH-like_sf"/>
</dbReference>
<dbReference type="InterPro" id="IPR001810">
    <property type="entry name" value="F-box_dom"/>
</dbReference>
<dbReference type="PANTHER" id="PTHR14381">
    <property type="entry name" value="DACTYLIN"/>
    <property type="match status" value="1"/>
</dbReference>
<dbReference type="PROSITE" id="PS50181">
    <property type="entry name" value="FBOX"/>
    <property type="match status" value="1"/>
</dbReference>
<dbReference type="Pfam" id="PF12937">
    <property type="entry name" value="F-box-like"/>
    <property type="match status" value="1"/>
</dbReference>
<sequence length="611" mass="68780">MEADSLGNSRNGAQKSGGRPRIHINDLPFEVLINIFSRLNPLDLCNGRVVCKKWYEAIRDKHTWAGSFSRRFGSSKVFPSVSGSSVWMTEYFTRLEVYKRWRKGIARHTSYQVLNNNEFAMINHSIADFNQNRLLTFSQGDIQICNLRDGKNVTYIPGNQAFSRISAYSVSWDYLFLGKETGGLYLKNLKTSTSSTTSRTSLITLIDDTAEDLDPITCTALSFYLDKHRRDVDCIAGTMSGAVKFWNINGTLKKTLELNDPLVEIKSNFQNVAVALSLSKFYIIDLKTFKVSSIDLELTFVEQDKHRLFMDVDFADSNIILCYKNRIWLYNYERNTNSSVEFEPDLTIVNAKMQTVSKRNLTKRDKSLAGSDGLLYANILSNGTVIVWNVRDIGSTIIPQCLISPAFTRIWPDHFIPEAEATSISLNSSILAVGGLNGSTNLYNAITGQFLRYCSVKFPKKLSHIYHSITGVSDIILNPDQTDTSGAIVIMDAVQYFSFGDNQTKFGTKDKKKLNVGPSNKQYVKQSIRDGMEDYDRQQSIKQQREQLVERYNGAEYEPEEELSVALAISESISSPAESNNTTASPTEGSSSGIDEDEQLRIALEKSLYEL</sequence>
<feature type="compositionally biased region" description="Polar residues" evidence="1">
    <location>
        <begin position="582"/>
        <end position="593"/>
    </location>
</feature>
<evidence type="ECO:0000256" key="1">
    <source>
        <dbReference type="SAM" id="MobiDB-lite"/>
    </source>
</evidence>
<dbReference type="EMBL" id="CH408159">
    <property type="protein sequence ID" value="EDK40152.2"/>
    <property type="molecule type" value="Genomic_DNA"/>
</dbReference>
<reference evidence="3 4" key="1">
    <citation type="journal article" date="2009" name="Nature">
        <title>Evolution of pathogenicity and sexual reproduction in eight Candida genomes.</title>
        <authorList>
            <person name="Butler G."/>
            <person name="Rasmussen M.D."/>
            <person name="Lin M.F."/>
            <person name="Santos M.A."/>
            <person name="Sakthikumar S."/>
            <person name="Munro C.A."/>
            <person name="Rheinbay E."/>
            <person name="Grabherr M."/>
            <person name="Forche A."/>
            <person name="Reedy J.L."/>
            <person name="Agrafioti I."/>
            <person name="Arnaud M.B."/>
            <person name="Bates S."/>
            <person name="Brown A.J."/>
            <person name="Brunke S."/>
            <person name="Costanzo M.C."/>
            <person name="Fitzpatrick D.A."/>
            <person name="de Groot P.W."/>
            <person name="Harris D."/>
            <person name="Hoyer L.L."/>
            <person name="Hube B."/>
            <person name="Klis F.M."/>
            <person name="Kodira C."/>
            <person name="Lennard N."/>
            <person name="Logue M.E."/>
            <person name="Martin R."/>
            <person name="Neiman A.M."/>
            <person name="Nikolaou E."/>
            <person name="Quail M.A."/>
            <person name="Quinn J."/>
            <person name="Santos M.C."/>
            <person name="Schmitzberger F.F."/>
            <person name="Sherlock G."/>
            <person name="Shah P."/>
            <person name="Silverstein K.A."/>
            <person name="Skrzypek M.S."/>
            <person name="Soll D."/>
            <person name="Staggs R."/>
            <person name="Stansfield I."/>
            <person name="Stumpf M.P."/>
            <person name="Sudbery P.E."/>
            <person name="Srikantha T."/>
            <person name="Zeng Q."/>
            <person name="Berman J."/>
            <person name="Berriman M."/>
            <person name="Heitman J."/>
            <person name="Gow N.A."/>
            <person name="Lorenz M.C."/>
            <person name="Birren B.W."/>
            <person name="Kellis M."/>
            <person name="Cuomo C.A."/>
        </authorList>
    </citation>
    <scope>NUCLEOTIDE SEQUENCE [LARGE SCALE GENOMIC DNA]</scope>
    <source>
        <strain evidence="4">ATCC 6260 / CBS 566 / DSM 6381 / JCM 1539 / NBRC 10279 / NRRL Y-324</strain>
    </source>
</reference>
<dbReference type="OrthoDB" id="2095648at2759"/>
<dbReference type="GeneID" id="5125168"/>
<evidence type="ECO:0000259" key="2">
    <source>
        <dbReference type="PROSITE" id="PS50181"/>
    </source>
</evidence>
<dbReference type="RefSeq" id="XP_001483521.2">
    <property type="nucleotide sequence ID" value="XM_001483471.1"/>
</dbReference>